<dbReference type="GO" id="GO:0005549">
    <property type="term" value="F:odorant binding"/>
    <property type="evidence" value="ECO:0007669"/>
    <property type="project" value="InterPro"/>
</dbReference>
<dbReference type="PANTHER" id="PTHR21137:SF35">
    <property type="entry name" value="ODORANT RECEPTOR 19A-RELATED"/>
    <property type="match status" value="1"/>
</dbReference>
<dbReference type="Pfam" id="PF02949">
    <property type="entry name" value="7tm_6"/>
    <property type="match status" value="1"/>
</dbReference>
<dbReference type="GO" id="GO:0007165">
    <property type="term" value="P:signal transduction"/>
    <property type="evidence" value="ECO:0007669"/>
    <property type="project" value="UniProtKB-KW"/>
</dbReference>
<comment type="subcellular location">
    <subcellularLocation>
        <location evidence="1">Cell membrane</location>
        <topology evidence="1">Multi-pass membrane protein</topology>
    </subcellularLocation>
</comment>
<evidence type="ECO:0000256" key="6">
    <source>
        <dbReference type="ARBA" id="ARBA00022989"/>
    </source>
</evidence>
<keyword evidence="12" id="KW-1185">Reference proteome</keyword>
<evidence type="ECO:0000256" key="8">
    <source>
        <dbReference type="ARBA" id="ARBA00023170"/>
    </source>
</evidence>
<evidence type="ECO:0000313" key="11">
    <source>
        <dbReference type="EMBL" id="KAJ8929128.1"/>
    </source>
</evidence>
<dbReference type="InterPro" id="IPR004117">
    <property type="entry name" value="7tm6_olfct_rcpt"/>
</dbReference>
<dbReference type="AlphaFoldDB" id="A0AAV8WRI7"/>
<evidence type="ECO:0000256" key="5">
    <source>
        <dbReference type="ARBA" id="ARBA00022725"/>
    </source>
</evidence>
<evidence type="ECO:0000256" key="9">
    <source>
        <dbReference type="ARBA" id="ARBA00023224"/>
    </source>
</evidence>
<gene>
    <name evidence="11" type="ORF">NQ314_018213</name>
</gene>
<feature type="transmembrane region" description="Helical" evidence="10">
    <location>
        <begin position="286"/>
        <end position="306"/>
    </location>
</feature>
<keyword evidence="8" id="KW-0675">Receptor</keyword>
<keyword evidence="4 10" id="KW-0812">Transmembrane</keyword>
<evidence type="ECO:0008006" key="13">
    <source>
        <dbReference type="Google" id="ProtNLM"/>
    </source>
</evidence>
<accession>A0AAV8WRI7</accession>
<protein>
    <recommendedName>
        <fullName evidence="13">Odorant receptor</fullName>
    </recommendedName>
</protein>
<feature type="transmembrane region" description="Helical" evidence="10">
    <location>
        <begin position="54"/>
        <end position="75"/>
    </location>
</feature>
<evidence type="ECO:0000313" key="12">
    <source>
        <dbReference type="Proteomes" id="UP001162156"/>
    </source>
</evidence>
<sequence length="339" mass="39576">MCKLFNVANEGKDDSMAGTTKRDIAQEFDFREIWDGIKKNKTILRIVFRDFNKITYFLYFAAYISMIASEVMNMIMVLGDMEKMTEASFLTLTHLVQISKVYAMFKYEKRIQSVINSINRMEFQPKNINQYSTLNGYIQDSKTISKTFLSACVVTCSFWGLYPFTEKGDIFLPLARWFPFDTSYSPAFEIAYIYQVFGSMLNGLTNITMDTFMSGLIMVVCAQLNILNDSLKNMRKNAEIELSDNVALIGKEISPQLQKKMDEKLVECVIHHRCILEYLPWASMKFFSLIFYQSCIMMEIFLWCYYGNEVILEVRNKLHIMKSSWSYFAVLNRVHSDEK</sequence>
<proteinExistence type="predicted"/>
<reference evidence="11" key="1">
    <citation type="journal article" date="2023" name="Insect Mol. Biol.">
        <title>Genome sequencing provides insights into the evolution of gene families encoding plant cell wall-degrading enzymes in longhorned beetles.</title>
        <authorList>
            <person name="Shin N.R."/>
            <person name="Okamura Y."/>
            <person name="Kirsch R."/>
            <person name="Pauchet Y."/>
        </authorList>
    </citation>
    <scope>NUCLEOTIDE SEQUENCE</scope>
    <source>
        <strain evidence="11">RBIC_L_NR</strain>
    </source>
</reference>
<dbReference type="EMBL" id="JANEYF010005116">
    <property type="protein sequence ID" value="KAJ8929128.1"/>
    <property type="molecule type" value="Genomic_DNA"/>
</dbReference>
<dbReference type="PANTHER" id="PTHR21137">
    <property type="entry name" value="ODORANT RECEPTOR"/>
    <property type="match status" value="1"/>
</dbReference>
<evidence type="ECO:0000256" key="7">
    <source>
        <dbReference type="ARBA" id="ARBA00023136"/>
    </source>
</evidence>
<organism evidence="11 12">
    <name type="scientific">Rhamnusium bicolor</name>
    <dbReference type="NCBI Taxonomy" id="1586634"/>
    <lineage>
        <taxon>Eukaryota</taxon>
        <taxon>Metazoa</taxon>
        <taxon>Ecdysozoa</taxon>
        <taxon>Arthropoda</taxon>
        <taxon>Hexapoda</taxon>
        <taxon>Insecta</taxon>
        <taxon>Pterygota</taxon>
        <taxon>Neoptera</taxon>
        <taxon>Endopterygota</taxon>
        <taxon>Coleoptera</taxon>
        <taxon>Polyphaga</taxon>
        <taxon>Cucujiformia</taxon>
        <taxon>Chrysomeloidea</taxon>
        <taxon>Cerambycidae</taxon>
        <taxon>Lepturinae</taxon>
        <taxon>Rhagiini</taxon>
        <taxon>Rhamnusium</taxon>
    </lineage>
</organism>
<keyword evidence="9" id="KW-0807">Transducer</keyword>
<comment type="caution">
    <text evidence="11">The sequence shown here is derived from an EMBL/GenBank/DDBJ whole genome shotgun (WGS) entry which is preliminary data.</text>
</comment>
<evidence type="ECO:0000256" key="10">
    <source>
        <dbReference type="SAM" id="Phobius"/>
    </source>
</evidence>
<keyword evidence="7 10" id="KW-0472">Membrane</keyword>
<evidence type="ECO:0000256" key="4">
    <source>
        <dbReference type="ARBA" id="ARBA00022692"/>
    </source>
</evidence>
<keyword evidence="3" id="KW-0716">Sensory transduction</keyword>
<keyword evidence="6 10" id="KW-1133">Transmembrane helix</keyword>
<evidence type="ECO:0000256" key="1">
    <source>
        <dbReference type="ARBA" id="ARBA00004651"/>
    </source>
</evidence>
<keyword evidence="2" id="KW-1003">Cell membrane</keyword>
<dbReference type="GO" id="GO:0004984">
    <property type="term" value="F:olfactory receptor activity"/>
    <property type="evidence" value="ECO:0007669"/>
    <property type="project" value="InterPro"/>
</dbReference>
<name>A0AAV8WRI7_9CUCU</name>
<dbReference type="GO" id="GO:0005886">
    <property type="term" value="C:plasma membrane"/>
    <property type="evidence" value="ECO:0007669"/>
    <property type="project" value="UniProtKB-SubCell"/>
</dbReference>
<keyword evidence="5" id="KW-0552">Olfaction</keyword>
<evidence type="ECO:0000256" key="3">
    <source>
        <dbReference type="ARBA" id="ARBA00022606"/>
    </source>
</evidence>
<dbReference type="Proteomes" id="UP001162156">
    <property type="component" value="Unassembled WGS sequence"/>
</dbReference>
<evidence type="ECO:0000256" key="2">
    <source>
        <dbReference type="ARBA" id="ARBA00022475"/>
    </source>
</evidence>